<protein>
    <recommendedName>
        <fullName evidence="2">Alpha/beta hydrolase fold-3 domain-containing protein</fullName>
    </recommendedName>
</protein>
<gene>
    <name evidence="3" type="ORF">K490DRAFT_62281</name>
</gene>
<dbReference type="Pfam" id="PF07859">
    <property type="entry name" value="Abhydrolase_3"/>
    <property type="match status" value="1"/>
</dbReference>
<reference evidence="3" key="1">
    <citation type="journal article" date="2020" name="Stud. Mycol.">
        <title>101 Dothideomycetes genomes: a test case for predicting lifestyles and emergence of pathogens.</title>
        <authorList>
            <person name="Haridas S."/>
            <person name="Albert R."/>
            <person name="Binder M."/>
            <person name="Bloem J."/>
            <person name="Labutti K."/>
            <person name="Salamov A."/>
            <person name="Andreopoulos B."/>
            <person name="Baker S."/>
            <person name="Barry K."/>
            <person name="Bills G."/>
            <person name="Bluhm B."/>
            <person name="Cannon C."/>
            <person name="Castanera R."/>
            <person name="Culley D."/>
            <person name="Daum C."/>
            <person name="Ezra D."/>
            <person name="Gonzalez J."/>
            <person name="Henrissat B."/>
            <person name="Kuo A."/>
            <person name="Liang C."/>
            <person name="Lipzen A."/>
            <person name="Lutzoni F."/>
            <person name="Magnuson J."/>
            <person name="Mondo S."/>
            <person name="Nolan M."/>
            <person name="Ohm R."/>
            <person name="Pangilinan J."/>
            <person name="Park H.-J."/>
            <person name="Ramirez L."/>
            <person name="Alfaro M."/>
            <person name="Sun H."/>
            <person name="Tritt A."/>
            <person name="Yoshinaga Y."/>
            <person name="Zwiers L.-H."/>
            <person name="Turgeon B."/>
            <person name="Goodwin S."/>
            <person name="Spatafora J."/>
            <person name="Crous P."/>
            <person name="Grigoriev I."/>
        </authorList>
    </citation>
    <scope>NUCLEOTIDE SEQUENCE</scope>
    <source>
        <strain evidence="3">CBS 121410</strain>
    </source>
</reference>
<dbReference type="Gene3D" id="3.40.50.1820">
    <property type="entry name" value="alpha/beta hydrolase"/>
    <property type="match status" value="1"/>
</dbReference>
<sequence length="345" mass="37888">MVQLPPIPSTQAPTTVATKYGHLSKMHPDFEPLAEAIRKQTDQMWSLDWPDFRNAWLSLPPTQLADSPVEGKDFAVEDSKITVRDGAEIGIRIFKPVGRVENAMLVMMTHGGGWSIGTYEVEGADSRHMAAETGSVVVSVDYRMAPEHPYPTPLNDAFDALLWCKANAALLSINPESIIIGGSSSGANLAAALALKIRDEHVSGVRGQLLTVPVTCHPAHFPSDKYEYASLEQNKEAPDLTTKQMWSMWRKYVPNEEMGKQSYVSPLLAESLEGVAPALIQVAGLDPVRDEGLAYAEALKEAGVPTTLRVYAGLPHTWKFLPQLKEARESTQMVVDFVRRIQEGV</sequence>
<comment type="caution">
    <text evidence="3">The sequence shown here is derived from an EMBL/GenBank/DDBJ whole genome shotgun (WGS) entry which is preliminary data.</text>
</comment>
<dbReference type="InterPro" id="IPR013094">
    <property type="entry name" value="AB_hydrolase_3"/>
</dbReference>
<dbReference type="InterPro" id="IPR029058">
    <property type="entry name" value="AB_hydrolase_fold"/>
</dbReference>
<keyword evidence="4" id="KW-1185">Reference proteome</keyword>
<dbReference type="PANTHER" id="PTHR48081">
    <property type="entry name" value="AB HYDROLASE SUPERFAMILY PROTEIN C4A8.06C"/>
    <property type="match status" value="1"/>
</dbReference>
<dbReference type="InterPro" id="IPR050300">
    <property type="entry name" value="GDXG_lipolytic_enzyme"/>
</dbReference>
<keyword evidence="1" id="KW-0378">Hydrolase</keyword>
<dbReference type="SUPFAM" id="SSF53474">
    <property type="entry name" value="alpha/beta-Hydrolases"/>
    <property type="match status" value="1"/>
</dbReference>
<name>A0A9P4HXA4_9PEZI</name>
<dbReference type="EMBL" id="ML978712">
    <property type="protein sequence ID" value="KAF2090950.1"/>
    <property type="molecule type" value="Genomic_DNA"/>
</dbReference>
<dbReference type="PANTHER" id="PTHR48081:SF8">
    <property type="entry name" value="ALPHA_BETA HYDROLASE FOLD-3 DOMAIN-CONTAINING PROTEIN-RELATED"/>
    <property type="match status" value="1"/>
</dbReference>
<dbReference type="AlphaFoldDB" id="A0A9P4HXA4"/>
<evidence type="ECO:0000259" key="2">
    <source>
        <dbReference type="Pfam" id="PF07859"/>
    </source>
</evidence>
<accession>A0A9P4HXA4</accession>
<evidence type="ECO:0000313" key="3">
    <source>
        <dbReference type="EMBL" id="KAF2090950.1"/>
    </source>
</evidence>
<proteinExistence type="predicted"/>
<dbReference type="OrthoDB" id="408631at2759"/>
<feature type="domain" description="Alpha/beta hydrolase fold-3" evidence="2">
    <location>
        <begin position="106"/>
        <end position="318"/>
    </location>
</feature>
<evidence type="ECO:0000313" key="4">
    <source>
        <dbReference type="Proteomes" id="UP000799776"/>
    </source>
</evidence>
<dbReference type="GO" id="GO:0016787">
    <property type="term" value="F:hydrolase activity"/>
    <property type="evidence" value="ECO:0007669"/>
    <property type="project" value="UniProtKB-KW"/>
</dbReference>
<organism evidence="3 4">
    <name type="scientific">Saccharata proteae CBS 121410</name>
    <dbReference type="NCBI Taxonomy" id="1314787"/>
    <lineage>
        <taxon>Eukaryota</taxon>
        <taxon>Fungi</taxon>
        <taxon>Dikarya</taxon>
        <taxon>Ascomycota</taxon>
        <taxon>Pezizomycotina</taxon>
        <taxon>Dothideomycetes</taxon>
        <taxon>Dothideomycetes incertae sedis</taxon>
        <taxon>Botryosphaeriales</taxon>
        <taxon>Saccharataceae</taxon>
        <taxon>Saccharata</taxon>
    </lineage>
</organism>
<evidence type="ECO:0000256" key="1">
    <source>
        <dbReference type="ARBA" id="ARBA00022801"/>
    </source>
</evidence>
<dbReference type="Proteomes" id="UP000799776">
    <property type="component" value="Unassembled WGS sequence"/>
</dbReference>